<evidence type="ECO:0000313" key="2">
    <source>
        <dbReference type="EMBL" id="PKI57418.1"/>
    </source>
</evidence>
<dbReference type="AlphaFoldDB" id="A0A2I0JMB9"/>
<evidence type="ECO:0000256" key="1">
    <source>
        <dbReference type="SAM" id="MobiDB-lite"/>
    </source>
</evidence>
<feature type="compositionally biased region" description="Basic and acidic residues" evidence="1">
    <location>
        <begin position="168"/>
        <end position="185"/>
    </location>
</feature>
<accession>A0A2I0JMB9</accession>
<proteinExistence type="predicted"/>
<protein>
    <submittedName>
        <fullName evidence="2">Uncharacterized protein</fullName>
    </submittedName>
</protein>
<name>A0A2I0JMB9_PUNGR</name>
<reference evidence="2 3" key="1">
    <citation type="submission" date="2017-11" db="EMBL/GenBank/DDBJ databases">
        <title>De-novo sequencing of pomegranate (Punica granatum L.) genome.</title>
        <authorList>
            <person name="Akparov Z."/>
            <person name="Amiraslanov A."/>
            <person name="Hajiyeva S."/>
            <person name="Abbasov M."/>
            <person name="Kaur K."/>
            <person name="Hamwieh A."/>
            <person name="Solovyev V."/>
            <person name="Salamov A."/>
            <person name="Braich B."/>
            <person name="Kosarev P."/>
            <person name="Mahmoud A."/>
            <person name="Hajiyev E."/>
            <person name="Babayeva S."/>
            <person name="Izzatullayeva V."/>
            <person name="Mammadov A."/>
            <person name="Mammadov A."/>
            <person name="Sharifova S."/>
            <person name="Ojaghi J."/>
            <person name="Eynullazada K."/>
            <person name="Bayramov B."/>
            <person name="Abdulazimova A."/>
            <person name="Shahmuradov I."/>
        </authorList>
    </citation>
    <scope>NUCLEOTIDE SEQUENCE [LARGE SCALE GENOMIC DNA]</scope>
    <source>
        <strain evidence="3">cv. AG2017</strain>
        <tissue evidence="2">Leaf</tissue>
    </source>
</reference>
<dbReference type="EMBL" id="PGOL01001508">
    <property type="protein sequence ID" value="PKI57418.1"/>
    <property type="molecule type" value="Genomic_DNA"/>
</dbReference>
<sequence>MTLVVSECGCKAAVLRIGLTLGTATRLVAWESENRGWFTRKENADLPRIDFMTCDSSSGNERLRIPWNWESESAVVLACLWLYRIAWTAYSVAHCARERFPLGRLTGIGESIGDRVGIDNLATSLGDPLSTRCPGFVLCPVSLFETPRLCITEAALGVPHRQTPPSPKYKEKVRDKFSGKRELAHRSSPVVNVPL</sequence>
<evidence type="ECO:0000313" key="3">
    <source>
        <dbReference type="Proteomes" id="UP000233551"/>
    </source>
</evidence>
<feature type="region of interest" description="Disordered" evidence="1">
    <location>
        <begin position="161"/>
        <end position="195"/>
    </location>
</feature>
<keyword evidence="3" id="KW-1185">Reference proteome</keyword>
<organism evidence="2 3">
    <name type="scientific">Punica granatum</name>
    <name type="common">Pomegranate</name>
    <dbReference type="NCBI Taxonomy" id="22663"/>
    <lineage>
        <taxon>Eukaryota</taxon>
        <taxon>Viridiplantae</taxon>
        <taxon>Streptophyta</taxon>
        <taxon>Embryophyta</taxon>
        <taxon>Tracheophyta</taxon>
        <taxon>Spermatophyta</taxon>
        <taxon>Magnoliopsida</taxon>
        <taxon>eudicotyledons</taxon>
        <taxon>Gunneridae</taxon>
        <taxon>Pentapetalae</taxon>
        <taxon>rosids</taxon>
        <taxon>malvids</taxon>
        <taxon>Myrtales</taxon>
        <taxon>Lythraceae</taxon>
        <taxon>Punica</taxon>
    </lineage>
</organism>
<gene>
    <name evidence="2" type="ORF">CRG98_022192</name>
</gene>
<dbReference type="Proteomes" id="UP000233551">
    <property type="component" value="Unassembled WGS sequence"/>
</dbReference>
<comment type="caution">
    <text evidence="2">The sequence shown here is derived from an EMBL/GenBank/DDBJ whole genome shotgun (WGS) entry which is preliminary data.</text>
</comment>